<proteinExistence type="predicted"/>
<dbReference type="InterPro" id="IPR052544">
    <property type="entry name" value="Bacteriocin_Proc_Enz"/>
</dbReference>
<feature type="domain" description="Nitroreductase" evidence="1">
    <location>
        <begin position="69"/>
        <end position="257"/>
    </location>
</feature>
<dbReference type="GO" id="GO:0016491">
    <property type="term" value="F:oxidoreductase activity"/>
    <property type="evidence" value="ECO:0007669"/>
    <property type="project" value="InterPro"/>
</dbReference>
<gene>
    <name evidence="2" type="ORF">I5677_07920</name>
</gene>
<dbReference type="PANTHER" id="PTHR43745">
    <property type="entry name" value="NITROREDUCTASE MJ1384-RELATED"/>
    <property type="match status" value="1"/>
</dbReference>
<dbReference type="InterPro" id="IPR000415">
    <property type="entry name" value="Nitroreductase-like"/>
</dbReference>
<reference evidence="2" key="1">
    <citation type="submission" date="2020-12" db="EMBL/GenBank/DDBJ databases">
        <title>M. sibirica DSM 26468T genome.</title>
        <authorList>
            <person name="Thieme N."/>
            <person name="Rettenmaier R."/>
            <person name="Zverlov V."/>
            <person name="Liebl W."/>
        </authorList>
    </citation>
    <scope>NUCLEOTIDE SEQUENCE</scope>
    <source>
        <strain evidence="2">DSM 26468</strain>
    </source>
</reference>
<dbReference type="EMBL" id="JAEAGR010000006">
    <property type="protein sequence ID" value="MBH1940812.1"/>
    <property type="molecule type" value="Genomic_DNA"/>
</dbReference>
<dbReference type="Gene3D" id="3.40.109.10">
    <property type="entry name" value="NADH Oxidase"/>
    <property type="match status" value="1"/>
</dbReference>
<dbReference type="PANTHER" id="PTHR43745:SF2">
    <property type="entry name" value="NITROREDUCTASE MJ1384-RELATED"/>
    <property type="match status" value="1"/>
</dbReference>
<sequence>MEDDRIKLRIMELREMMKAVSNEGVISDQMEGKPQPPMDKICQGTKIIPLSRNFEGVIKKNDFLHLLNTRTSKRRYSEEGLTLEELSFLLWATQGVKAVVGKQRKATMRTVPSAGARHPFETYLFINRVEGLEPGIYHYLAMEHKLEYLKKLDNQADRVSEAYCGQTFFGNAPASFVWTVLPYRSEWRYTTDAHKYALLDAGHVCQNLYLASEAIDCGTCAIGAYDQALADALLDLDTNPSYEAENEFVVYAASVGKVFSD</sequence>
<dbReference type="Proteomes" id="UP000623269">
    <property type="component" value="Unassembled WGS sequence"/>
</dbReference>
<dbReference type="CDD" id="cd02142">
    <property type="entry name" value="McbC_SagB-like_oxidoreductase"/>
    <property type="match status" value="1"/>
</dbReference>
<accession>A0A8J7KWR6</accession>
<keyword evidence="3" id="KW-1185">Reference proteome</keyword>
<evidence type="ECO:0000313" key="2">
    <source>
        <dbReference type="EMBL" id="MBH1940812.1"/>
    </source>
</evidence>
<dbReference type="NCBIfam" id="TIGR03605">
    <property type="entry name" value="antibiot_sagB"/>
    <property type="match status" value="1"/>
</dbReference>
<dbReference type="SUPFAM" id="SSF55469">
    <property type="entry name" value="FMN-dependent nitroreductase-like"/>
    <property type="match status" value="1"/>
</dbReference>
<dbReference type="Pfam" id="PF00881">
    <property type="entry name" value="Nitroreductase"/>
    <property type="match status" value="1"/>
</dbReference>
<dbReference type="InterPro" id="IPR029479">
    <property type="entry name" value="Nitroreductase"/>
</dbReference>
<organism evidence="2 3">
    <name type="scientific">Mobilitalea sibirica</name>
    <dbReference type="NCBI Taxonomy" id="1462919"/>
    <lineage>
        <taxon>Bacteria</taxon>
        <taxon>Bacillati</taxon>
        <taxon>Bacillota</taxon>
        <taxon>Clostridia</taxon>
        <taxon>Lachnospirales</taxon>
        <taxon>Lachnospiraceae</taxon>
        <taxon>Mobilitalea</taxon>
    </lineage>
</organism>
<evidence type="ECO:0000313" key="3">
    <source>
        <dbReference type="Proteomes" id="UP000623269"/>
    </source>
</evidence>
<name>A0A8J7KWR6_9FIRM</name>
<protein>
    <submittedName>
        <fullName evidence="2">SagB/ThcOx family dehydrogenase</fullName>
    </submittedName>
</protein>
<comment type="caution">
    <text evidence="2">The sequence shown here is derived from an EMBL/GenBank/DDBJ whole genome shotgun (WGS) entry which is preliminary data.</text>
</comment>
<dbReference type="AlphaFoldDB" id="A0A8J7KWR6"/>
<dbReference type="InterPro" id="IPR020051">
    <property type="entry name" value="SagB-type_dehydrogenase"/>
</dbReference>
<evidence type="ECO:0000259" key="1">
    <source>
        <dbReference type="Pfam" id="PF00881"/>
    </source>
</evidence>
<dbReference type="RefSeq" id="WP_197661031.1">
    <property type="nucleotide sequence ID" value="NZ_JAEAGR010000006.1"/>
</dbReference>